<dbReference type="SMART" id="SM00132">
    <property type="entry name" value="LIM"/>
    <property type="match status" value="2"/>
</dbReference>
<evidence type="ECO:0000256" key="11">
    <source>
        <dbReference type="PROSITE-ProRule" id="PRU00125"/>
    </source>
</evidence>
<feature type="domain" description="LIM zinc-binding" evidence="12">
    <location>
        <begin position="148"/>
        <end position="208"/>
    </location>
</feature>
<evidence type="ECO:0000256" key="4">
    <source>
        <dbReference type="ARBA" id="ARBA00022737"/>
    </source>
</evidence>
<evidence type="ECO:0000256" key="1">
    <source>
        <dbReference type="ARBA" id="ARBA00004123"/>
    </source>
</evidence>
<keyword evidence="8" id="KW-0539">Nucleus</keyword>
<dbReference type="GO" id="GO:0042805">
    <property type="term" value="F:actinin binding"/>
    <property type="evidence" value="ECO:0007669"/>
    <property type="project" value="TreeGrafter"/>
</dbReference>
<evidence type="ECO:0000259" key="12">
    <source>
        <dbReference type="PROSITE" id="PS50023"/>
    </source>
</evidence>
<evidence type="ECO:0000256" key="2">
    <source>
        <dbReference type="ARBA" id="ARBA00022481"/>
    </source>
</evidence>
<proteinExistence type="predicted"/>
<dbReference type="PROSITE" id="PS50023">
    <property type="entry name" value="LIM_DOMAIN_2"/>
    <property type="match status" value="2"/>
</dbReference>
<dbReference type="GO" id="GO:0045214">
    <property type="term" value="P:sarcomere organization"/>
    <property type="evidence" value="ECO:0007669"/>
    <property type="project" value="TreeGrafter"/>
</dbReference>
<reference evidence="13" key="1">
    <citation type="submission" date="2024-06" db="EMBL/GenBank/DDBJ databases">
        <authorList>
            <person name="Liu X."/>
            <person name="Lenzi L."/>
            <person name="Haldenby T S."/>
            <person name="Uol C."/>
        </authorList>
    </citation>
    <scope>NUCLEOTIDE SEQUENCE</scope>
</reference>
<dbReference type="Gene3D" id="2.10.110.10">
    <property type="entry name" value="Cysteine Rich Protein"/>
    <property type="match status" value="2"/>
</dbReference>
<dbReference type="GO" id="GO:0046872">
    <property type="term" value="F:metal ion binding"/>
    <property type="evidence" value="ECO:0007669"/>
    <property type="project" value="UniProtKB-KW"/>
</dbReference>
<gene>
    <name evidence="13" type="ORF">CDAUBV1_LOCUS11711</name>
</gene>
<name>A0AAV2TIU3_CALDB</name>
<keyword evidence="5 11" id="KW-0862">Zinc</keyword>
<dbReference type="FunFam" id="2.10.110.10:FF:000001">
    <property type="entry name" value="Cysteine and glycine-rich protein 1"/>
    <property type="match status" value="1"/>
</dbReference>
<evidence type="ECO:0000256" key="9">
    <source>
        <dbReference type="ARBA" id="ARBA00055254"/>
    </source>
</evidence>
<comment type="function">
    <text evidence="9">Seems to have a role in zinc absorption and may function as an intracellular zinc transport protein.</text>
</comment>
<dbReference type="Pfam" id="PF00412">
    <property type="entry name" value="LIM"/>
    <property type="match status" value="2"/>
</dbReference>
<sequence>MELTMSFNCCPPVCPVCSRYVYFAEEIRALGKSFHRSCFKCCVCNKTLDSYSVNDHDGALYCRNCYAKNFGPKVYGYAGGGGLRGSQELNYSTQSLQRSSFYRSSNGLGDYSENEYSDVRRNPVLDSDPDITFERPRSRWLGNNIVNVRCGKCSDVVFANERVDAAGRAFHRLCFKCTNCRRLLDRGSACDHNREIFCQSCYTKLFGSRGLKAGTNLCCE</sequence>
<dbReference type="CDD" id="cd09326">
    <property type="entry name" value="LIM_CRP_like"/>
    <property type="match status" value="1"/>
</dbReference>
<dbReference type="GO" id="GO:0060537">
    <property type="term" value="P:muscle tissue development"/>
    <property type="evidence" value="ECO:0007669"/>
    <property type="project" value="TreeGrafter"/>
</dbReference>
<dbReference type="PANTHER" id="PTHR24215">
    <property type="entry name" value="RHO-GTPASE-ACTIVATING PROTEIN LRG1"/>
    <property type="match status" value="1"/>
</dbReference>
<evidence type="ECO:0000256" key="6">
    <source>
        <dbReference type="ARBA" id="ARBA00022990"/>
    </source>
</evidence>
<accession>A0AAV2TIU3</accession>
<evidence type="ECO:0000313" key="14">
    <source>
        <dbReference type="Proteomes" id="UP001497525"/>
    </source>
</evidence>
<dbReference type="GO" id="GO:0008307">
    <property type="term" value="F:structural constituent of muscle"/>
    <property type="evidence" value="ECO:0007669"/>
    <property type="project" value="TreeGrafter"/>
</dbReference>
<dbReference type="GO" id="GO:0005634">
    <property type="term" value="C:nucleus"/>
    <property type="evidence" value="ECO:0007669"/>
    <property type="project" value="UniProtKB-SubCell"/>
</dbReference>
<evidence type="ECO:0000256" key="7">
    <source>
        <dbReference type="ARBA" id="ARBA00023038"/>
    </source>
</evidence>
<keyword evidence="2" id="KW-0488">Methylation</keyword>
<dbReference type="EMBL" id="CAXLJL010000390">
    <property type="protein sequence ID" value="CAL5137397.1"/>
    <property type="molecule type" value="Genomic_DNA"/>
</dbReference>
<evidence type="ECO:0000313" key="13">
    <source>
        <dbReference type="EMBL" id="CAL5137397.1"/>
    </source>
</evidence>
<protein>
    <recommendedName>
        <fullName evidence="10">Cysteine-rich protein 1</fullName>
    </recommendedName>
</protein>
<evidence type="ECO:0000256" key="3">
    <source>
        <dbReference type="ARBA" id="ARBA00022723"/>
    </source>
</evidence>
<feature type="domain" description="LIM zinc-binding" evidence="12">
    <location>
        <begin position="12"/>
        <end position="72"/>
    </location>
</feature>
<dbReference type="InterPro" id="IPR001781">
    <property type="entry name" value="Znf_LIM"/>
</dbReference>
<evidence type="ECO:0000256" key="8">
    <source>
        <dbReference type="ARBA" id="ARBA00023242"/>
    </source>
</evidence>
<dbReference type="SUPFAM" id="SSF57716">
    <property type="entry name" value="Glucocorticoid receptor-like (DNA-binding domain)"/>
    <property type="match status" value="4"/>
</dbReference>
<dbReference type="AlphaFoldDB" id="A0AAV2TIU3"/>
<comment type="subcellular location">
    <subcellularLocation>
        <location evidence="1">Nucleus</location>
    </subcellularLocation>
</comment>
<dbReference type="PROSITE" id="PS00478">
    <property type="entry name" value="LIM_DOMAIN_1"/>
    <property type="match status" value="2"/>
</dbReference>
<keyword evidence="3 11" id="KW-0479">Metal-binding</keyword>
<organism evidence="13 14">
    <name type="scientific">Calicophoron daubneyi</name>
    <name type="common">Rumen fluke</name>
    <name type="synonym">Paramphistomum daubneyi</name>
    <dbReference type="NCBI Taxonomy" id="300641"/>
    <lineage>
        <taxon>Eukaryota</taxon>
        <taxon>Metazoa</taxon>
        <taxon>Spiralia</taxon>
        <taxon>Lophotrochozoa</taxon>
        <taxon>Platyhelminthes</taxon>
        <taxon>Trematoda</taxon>
        <taxon>Digenea</taxon>
        <taxon>Plagiorchiida</taxon>
        <taxon>Pronocephalata</taxon>
        <taxon>Paramphistomoidea</taxon>
        <taxon>Paramphistomidae</taxon>
        <taxon>Calicophoron</taxon>
    </lineage>
</organism>
<keyword evidence="4" id="KW-0677">Repeat</keyword>
<comment type="caution">
    <text evidence="13">The sequence shown here is derived from an EMBL/GenBank/DDBJ whole genome shotgun (WGS) entry which is preliminary data.</text>
</comment>
<dbReference type="PANTHER" id="PTHR24215:SF35">
    <property type="entry name" value="MUSCLE LIM PROTEIN MLP84B"/>
    <property type="match status" value="1"/>
</dbReference>
<keyword evidence="6" id="KW-0007">Acetylation</keyword>
<dbReference type="FunFam" id="2.10.110.10:FF:000054">
    <property type="entry name" value="Cysteine-rich protein 1"/>
    <property type="match status" value="1"/>
</dbReference>
<dbReference type="GO" id="GO:0030018">
    <property type="term" value="C:Z disc"/>
    <property type="evidence" value="ECO:0007669"/>
    <property type="project" value="TreeGrafter"/>
</dbReference>
<dbReference type="Proteomes" id="UP001497525">
    <property type="component" value="Unassembled WGS sequence"/>
</dbReference>
<keyword evidence="7 11" id="KW-0440">LIM domain</keyword>
<evidence type="ECO:0000256" key="10">
    <source>
        <dbReference type="ARBA" id="ARBA00072537"/>
    </source>
</evidence>
<evidence type="ECO:0000256" key="5">
    <source>
        <dbReference type="ARBA" id="ARBA00022833"/>
    </source>
</evidence>